<evidence type="ECO:0000256" key="1">
    <source>
        <dbReference type="SAM" id="Phobius"/>
    </source>
</evidence>
<feature type="transmembrane region" description="Helical" evidence="1">
    <location>
        <begin position="63"/>
        <end position="83"/>
    </location>
</feature>
<keyword evidence="1" id="KW-0472">Membrane</keyword>
<organism evidence="2 3">
    <name type="scientific">Candidatus Lambdaproteobacteria bacterium RIFOXYD2_FULL_50_16</name>
    <dbReference type="NCBI Taxonomy" id="1817772"/>
    <lineage>
        <taxon>Bacteria</taxon>
        <taxon>Pseudomonadati</taxon>
        <taxon>Pseudomonadota</taxon>
        <taxon>Candidatus Lambdaproteobacteria</taxon>
    </lineage>
</organism>
<evidence type="ECO:0000313" key="2">
    <source>
        <dbReference type="EMBL" id="OGG95010.1"/>
    </source>
</evidence>
<sequence length="435" mass="48465">MFGKPSFLSTVVIGAILIVWSNLDHWNPWAQLIWPLVPMGIYGFNLYVYITRGNSGSADLTDSIYYVGFLFTLVSLVTSQIHFLFTSKEVDLPQLIGNFGIALTTTLAGITGRLFLVQKVEEKGSPANLGESYDQVKFNLVAEVQSFIDSMKQLKKEHQTFFEEALPGTTGAIEDLPGIIEKNLTEVGNNLSSQFSESFGSVAEELNQMVTHINDRNSVLAKQLEQDLTNNGKVAEKALKAFESQQEDSRKAIVRSIEDFQKKLEQFKPPTDLFKEAFSAYFSDVKPVLKEMREAINGFNQKTTNQGKKLEELTIVYQQVADVMGQMPARIEGFVEIPAQIGQVNEQLKTFAENLGKIPKIFKDTSEQSEKVTKDLNGYAESIKSIAEAGKAYNVTAKEQNKEHQAAAKAVNEATEVFLKTLVESLKSLNDAFKK</sequence>
<dbReference type="Proteomes" id="UP000178449">
    <property type="component" value="Unassembled WGS sequence"/>
</dbReference>
<accession>A0A1F6GA79</accession>
<comment type="caution">
    <text evidence="2">The sequence shown here is derived from an EMBL/GenBank/DDBJ whole genome shotgun (WGS) entry which is preliminary data.</text>
</comment>
<gene>
    <name evidence="2" type="ORF">A2527_12620</name>
</gene>
<dbReference type="EMBL" id="MFNE01000029">
    <property type="protein sequence ID" value="OGG95010.1"/>
    <property type="molecule type" value="Genomic_DNA"/>
</dbReference>
<feature type="transmembrane region" description="Helical" evidence="1">
    <location>
        <begin position="95"/>
        <end position="116"/>
    </location>
</feature>
<proteinExistence type="predicted"/>
<protein>
    <submittedName>
        <fullName evidence="2">Uncharacterized protein</fullName>
    </submittedName>
</protein>
<feature type="transmembrane region" description="Helical" evidence="1">
    <location>
        <begin position="7"/>
        <end position="23"/>
    </location>
</feature>
<dbReference type="Gene3D" id="1.20.5.1230">
    <property type="entry name" value="Apolipoprotein A-I"/>
    <property type="match status" value="1"/>
</dbReference>
<keyword evidence="1" id="KW-0812">Transmembrane</keyword>
<evidence type="ECO:0000313" key="3">
    <source>
        <dbReference type="Proteomes" id="UP000178449"/>
    </source>
</evidence>
<reference evidence="2 3" key="1">
    <citation type="journal article" date="2016" name="Nat. Commun.">
        <title>Thousands of microbial genomes shed light on interconnected biogeochemical processes in an aquifer system.</title>
        <authorList>
            <person name="Anantharaman K."/>
            <person name="Brown C.T."/>
            <person name="Hug L.A."/>
            <person name="Sharon I."/>
            <person name="Castelle C.J."/>
            <person name="Probst A.J."/>
            <person name="Thomas B.C."/>
            <person name="Singh A."/>
            <person name="Wilkins M.J."/>
            <person name="Karaoz U."/>
            <person name="Brodie E.L."/>
            <person name="Williams K.H."/>
            <person name="Hubbard S.S."/>
            <person name="Banfield J.F."/>
        </authorList>
    </citation>
    <scope>NUCLEOTIDE SEQUENCE [LARGE SCALE GENOMIC DNA]</scope>
</reference>
<dbReference type="AlphaFoldDB" id="A0A1F6GA79"/>
<keyword evidence="1" id="KW-1133">Transmembrane helix</keyword>
<name>A0A1F6GA79_9PROT</name>
<feature type="transmembrane region" description="Helical" evidence="1">
    <location>
        <begin position="29"/>
        <end position="51"/>
    </location>
</feature>
<dbReference type="SUPFAM" id="SSF58104">
    <property type="entry name" value="Methyl-accepting chemotaxis protein (MCP) signaling domain"/>
    <property type="match status" value="1"/>
</dbReference>
<dbReference type="STRING" id="1817772.A2527_12620"/>